<protein>
    <submittedName>
        <fullName evidence="1">Uncharacterized protein</fullName>
    </submittedName>
</protein>
<organism evidence="1 2">
    <name type="scientific">Acanthoscelides obtectus</name>
    <name type="common">Bean weevil</name>
    <name type="synonym">Bruchus obtectus</name>
    <dbReference type="NCBI Taxonomy" id="200917"/>
    <lineage>
        <taxon>Eukaryota</taxon>
        <taxon>Metazoa</taxon>
        <taxon>Ecdysozoa</taxon>
        <taxon>Arthropoda</taxon>
        <taxon>Hexapoda</taxon>
        <taxon>Insecta</taxon>
        <taxon>Pterygota</taxon>
        <taxon>Neoptera</taxon>
        <taxon>Endopterygota</taxon>
        <taxon>Coleoptera</taxon>
        <taxon>Polyphaga</taxon>
        <taxon>Cucujiformia</taxon>
        <taxon>Chrysomeloidea</taxon>
        <taxon>Chrysomelidae</taxon>
        <taxon>Bruchinae</taxon>
        <taxon>Bruchini</taxon>
        <taxon>Acanthoscelides</taxon>
    </lineage>
</organism>
<gene>
    <name evidence="1" type="ORF">ACAOBT_LOCUS2489</name>
</gene>
<accession>A0A9P0JQW0</accession>
<proteinExistence type="predicted"/>
<comment type="caution">
    <text evidence="1">The sequence shown here is derived from an EMBL/GenBank/DDBJ whole genome shotgun (WGS) entry which is preliminary data.</text>
</comment>
<reference evidence="1" key="1">
    <citation type="submission" date="2022-03" db="EMBL/GenBank/DDBJ databases">
        <authorList>
            <person name="Sayadi A."/>
        </authorList>
    </citation>
    <scope>NUCLEOTIDE SEQUENCE</scope>
</reference>
<dbReference type="Proteomes" id="UP001152888">
    <property type="component" value="Unassembled WGS sequence"/>
</dbReference>
<keyword evidence="2" id="KW-1185">Reference proteome</keyword>
<dbReference type="AlphaFoldDB" id="A0A9P0JQW0"/>
<sequence length="111" mass="12337">MPHHTTLFFKSGLSYNAVIYNCNIQLDIAVTQKVFINSFSPKISIVSRITPNNSFSVNILNKDAYYLLLIVSSGGRSSRLSGLLISHRALCGFESRPRRNFSLGYGCCDCP</sequence>
<dbReference type="EMBL" id="CAKOFQ010006675">
    <property type="protein sequence ID" value="CAH1958139.1"/>
    <property type="molecule type" value="Genomic_DNA"/>
</dbReference>
<name>A0A9P0JQW0_ACAOB</name>
<evidence type="ECO:0000313" key="1">
    <source>
        <dbReference type="EMBL" id="CAH1958139.1"/>
    </source>
</evidence>
<evidence type="ECO:0000313" key="2">
    <source>
        <dbReference type="Proteomes" id="UP001152888"/>
    </source>
</evidence>